<keyword evidence="2" id="KW-0479">Metal-binding</keyword>
<sequence>MAGMERSSSSSSSTKDLKHKSCFMAATHMKKLSNNNVKESYYYGNEDDEGLMCWPPRSYTCSFCKREFKSAQALGGHMNVHRRDRAKFLMRHHSSPPLADYNRRYSLLNLNNLSNPNPNISPSRKFCHWGKGDVVPNNDHLKSSTSAKALFGFEKLGSFCMQQEEFLRLDLEVGLFTESKQDLDLELRLGYT</sequence>
<dbReference type="Proteomes" id="UP000823775">
    <property type="component" value="Unassembled WGS sequence"/>
</dbReference>
<dbReference type="Pfam" id="PF13912">
    <property type="entry name" value="zf-C2H2_6"/>
    <property type="match status" value="1"/>
</dbReference>
<dbReference type="SMART" id="SM00355">
    <property type="entry name" value="ZnF_C2H2"/>
    <property type="match status" value="1"/>
</dbReference>
<keyword evidence="11" id="KW-1185">Reference proteome</keyword>
<keyword evidence="3 8" id="KW-0863">Zinc-finger</keyword>
<evidence type="ECO:0000313" key="11">
    <source>
        <dbReference type="Proteomes" id="UP000823775"/>
    </source>
</evidence>
<evidence type="ECO:0000256" key="8">
    <source>
        <dbReference type="PROSITE-ProRule" id="PRU00042"/>
    </source>
</evidence>
<reference evidence="10 11" key="1">
    <citation type="journal article" date="2021" name="BMC Genomics">
        <title>Datura genome reveals duplications of psychoactive alkaloid biosynthetic genes and high mutation rate following tissue culture.</title>
        <authorList>
            <person name="Rajewski A."/>
            <person name="Carter-House D."/>
            <person name="Stajich J."/>
            <person name="Litt A."/>
        </authorList>
    </citation>
    <scope>NUCLEOTIDE SEQUENCE [LARGE SCALE GENOMIC DNA]</scope>
    <source>
        <strain evidence="10">AR-01</strain>
    </source>
</reference>
<keyword evidence="4" id="KW-0862">Zinc</keyword>
<organism evidence="10 11">
    <name type="scientific">Datura stramonium</name>
    <name type="common">Jimsonweed</name>
    <name type="synonym">Common thornapple</name>
    <dbReference type="NCBI Taxonomy" id="4076"/>
    <lineage>
        <taxon>Eukaryota</taxon>
        <taxon>Viridiplantae</taxon>
        <taxon>Streptophyta</taxon>
        <taxon>Embryophyta</taxon>
        <taxon>Tracheophyta</taxon>
        <taxon>Spermatophyta</taxon>
        <taxon>Magnoliopsida</taxon>
        <taxon>eudicotyledons</taxon>
        <taxon>Gunneridae</taxon>
        <taxon>Pentapetalae</taxon>
        <taxon>asterids</taxon>
        <taxon>lamiids</taxon>
        <taxon>Solanales</taxon>
        <taxon>Solanaceae</taxon>
        <taxon>Solanoideae</taxon>
        <taxon>Datureae</taxon>
        <taxon>Datura</taxon>
    </lineage>
</organism>
<evidence type="ECO:0000313" key="10">
    <source>
        <dbReference type="EMBL" id="MCE0481407.1"/>
    </source>
</evidence>
<feature type="domain" description="C2H2-type" evidence="9">
    <location>
        <begin position="59"/>
        <end position="86"/>
    </location>
</feature>
<name>A0ABS8VM57_DATST</name>
<dbReference type="EMBL" id="JACEIK010005397">
    <property type="protein sequence ID" value="MCE0481407.1"/>
    <property type="molecule type" value="Genomic_DNA"/>
</dbReference>
<evidence type="ECO:0000256" key="3">
    <source>
        <dbReference type="ARBA" id="ARBA00022771"/>
    </source>
</evidence>
<dbReference type="PROSITE" id="PS00028">
    <property type="entry name" value="ZINC_FINGER_C2H2_1"/>
    <property type="match status" value="1"/>
</dbReference>
<evidence type="ECO:0000256" key="1">
    <source>
        <dbReference type="ARBA" id="ARBA00004123"/>
    </source>
</evidence>
<dbReference type="InterPro" id="IPR052426">
    <property type="entry name" value="Plant_dev_regulator"/>
</dbReference>
<keyword evidence="5" id="KW-0805">Transcription regulation</keyword>
<evidence type="ECO:0000259" key="9">
    <source>
        <dbReference type="PROSITE" id="PS50157"/>
    </source>
</evidence>
<dbReference type="PANTHER" id="PTHR45801">
    <property type="entry name" value="OS07G0101800 PROTEIN"/>
    <property type="match status" value="1"/>
</dbReference>
<evidence type="ECO:0000256" key="6">
    <source>
        <dbReference type="ARBA" id="ARBA00023163"/>
    </source>
</evidence>
<dbReference type="Gene3D" id="3.30.160.60">
    <property type="entry name" value="Classic Zinc Finger"/>
    <property type="match status" value="1"/>
</dbReference>
<evidence type="ECO:0000256" key="5">
    <source>
        <dbReference type="ARBA" id="ARBA00023015"/>
    </source>
</evidence>
<accession>A0ABS8VM57</accession>
<evidence type="ECO:0000256" key="7">
    <source>
        <dbReference type="ARBA" id="ARBA00023242"/>
    </source>
</evidence>
<evidence type="ECO:0000256" key="2">
    <source>
        <dbReference type="ARBA" id="ARBA00022723"/>
    </source>
</evidence>
<proteinExistence type="predicted"/>
<keyword evidence="6" id="KW-0804">Transcription</keyword>
<protein>
    <recommendedName>
        <fullName evidence="9">C2H2-type domain-containing protein</fullName>
    </recommendedName>
</protein>
<evidence type="ECO:0000256" key="4">
    <source>
        <dbReference type="ARBA" id="ARBA00022833"/>
    </source>
</evidence>
<comment type="subcellular location">
    <subcellularLocation>
        <location evidence="1">Nucleus</location>
    </subcellularLocation>
</comment>
<dbReference type="PANTHER" id="PTHR45801:SF107">
    <property type="entry name" value="TRANSCRIPTIONAL REGULATOR SUPERMAN-LIKE"/>
    <property type="match status" value="1"/>
</dbReference>
<dbReference type="InterPro" id="IPR036236">
    <property type="entry name" value="Znf_C2H2_sf"/>
</dbReference>
<dbReference type="PROSITE" id="PS50157">
    <property type="entry name" value="ZINC_FINGER_C2H2_2"/>
    <property type="match status" value="1"/>
</dbReference>
<dbReference type="SUPFAM" id="SSF57667">
    <property type="entry name" value="beta-beta-alpha zinc fingers"/>
    <property type="match status" value="1"/>
</dbReference>
<gene>
    <name evidence="10" type="ORF">HAX54_039125</name>
</gene>
<keyword evidence="7" id="KW-0539">Nucleus</keyword>
<dbReference type="InterPro" id="IPR013087">
    <property type="entry name" value="Znf_C2H2_type"/>
</dbReference>
<comment type="caution">
    <text evidence="10">The sequence shown here is derived from an EMBL/GenBank/DDBJ whole genome shotgun (WGS) entry which is preliminary data.</text>
</comment>